<comment type="caution">
    <text evidence="1">The sequence shown here is derived from an EMBL/GenBank/DDBJ whole genome shotgun (WGS) entry which is preliminary data.</text>
</comment>
<sequence>MASTGVSAAACQGIQFETITTIASPSPQTDIGEGKVQLKIRVSEQQFKKNVENRAYIEADIVSGGSSKQVQIKLPMVTSCGSVSQPGVGVHYVVGQYTKEKIGDAKKLVFLPKYQTRKRQFLR</sequence>
<dbReference type="AlphaFoldDB" id="A0A9X1F1X4"/>
<accession>A0A9X1F1X4</accession>
<gene>
    <name evidence="1" type="ORF">KCG46_00315</name>
</gene>
<organism evidence="1 2">
    <name type="scientific">Erythrobacter crassostreae</name>
    <dbReference type="NCBI Taxonomy" id="2828328"/>
    <lineage>
        <taxon>Bacteria</taxon>
        <taxon>Pseudomonadati</taxon>
        <taxon>Pseudomonadota</taxon>
        <taxon>Alphaproteobacteria</taxon>
        <taxon>Sphingomonadales</taxon>
        <taxon>Erythrobacteraceae</taxon>
        <taxon>Erythrobacter/Porphyrobacter group</taxon>
        <taxon>Erythrobacter</taxon>
    </lineage>
</organism>
<proteinExistence type="predicted"/>
<dbReference type="RefSeq" id="WP_218403391.1">
    <property type="nucleotide sequence ID" value="NZ_JAGSPC010000001.1"/>
</dbReference>
<keyword evidence="2" id="KW-1185">Reference proteome</keyword>
<dbReference type="Proteomes" id="UP001138681">
    <property type="component" value="Unassembled WGS sequence"/>
</dbReference>
<protein>
    <submittedName>
        <fullName evidence="1">Uncharacterized protein</fullName>
    </submittedName>
</protein>
<dbReference type="EMBL" id="JAGSPC010000001">
    <property type="protein sequence ID" value="MBV7258013.1"/>
    <property type="molecule type" value="Genomic_DNA"/>
</dbReference>
<evidence type="ECO:0000313" key="2">
    <source>
        <dbReference type="Proteomes" id="UP001138681"/>
    </source>
</evidence>
<evidence type="ECO:0000313" key="1">
    <source>
        <dbReference type="EMBL" id="MBV7258013.1"/>
    </source>
</evidence>
<reference evidence="1" key="1">
    <citation type="submission" date="2021-04" db="EMBL/GenBank/DDBJ databases">
        <authorList>
            <person name="Pira H."/>
            <person name="Risdian C."/>
            <person name="Wink J."/>
        </authorList>
    </citation>
    <scope>NUCLEOTIDE SEQUENCE</scope>
    <source>
        <strain evidence="1">WH158</strain>
    </source>
</reference>
<name>A0A9X1F1X4_9SPHN</name>